<keyword evidence="2" id="KW-1133">Transmembrane helix</keyword>
<feature type="region of interest" description="Disordered" evidence="1">
    <location>
        <begin position="173"/>
        <end position="197"/>
    </location>
</feature>
<feature type="transmembrane region" description="Helical" evidence="2">
    <location>
        <begin position="210"/>
        <end position="234"/>
    </location>
</feature>
<evidence type="ECO:0000256" key="3">
    <source>
        <dbReference type="SAM" id="SignalP"/>
    </source>
</evidence>
<proteinExistence type="predicted"/>
<dbReference type="AlphaFoldDB" id="A0A1B6GTE1"/>
<name>A0A1B6GTE1_9HEMI</name>
<keyword evidence="2" id="KW-0812">Transmembrane</keyword>
<accession>A0A1B6GTE1</accession>
<evidence type="ECO:0000256" key="1">
    <source>
        <dbReference type="SAM" id="MobiDB-lite"/>
    </source>
</evidence>
<protein>
    <submittedName>
        <fullName evidence="4">Uncharacterized protein</fullName>
    </submittedName>
</protein>
<evidence type="ECO:0000313" key="4">
    <source>
        <dbReference type="EMBL" id="JAS65677.1"/>
    </source>
</evidence>
<evidence type="ECO:0000256" key="2">
    <source>
        <dbReference type="SAM" id="Phobius"/>
    </source>
</evidence>
<feature type="non-terminal residue" evidence="4">
    <location>
        <position position="1"/>
    </location>
</feature>
<sequence length="256" mass="28816">VNMFLCTILVFVMYELADSLTTVTPTPSSVPAFMTYPEFPLDESCIAGLPLPSCRIRCYKMFKKAYCDDSKAQCKCRFEGKDQSFYESLISSPPHFHNKPSLLNYGILKNLDLHSGFIPTLQTPQDSGFNQISNTEPRVKEADDKPHSVVLFFIQLKKTFRLNLDGDADPHTTVTSSSLSLDNAEVTPGSADLTKPEVTEKSVETERSGMSQFVCFLLVELLCCLIVAEIVIWYRRANKRNNMDSGFEREPVLEKS</sequence>
<keyword evidence="3" id="KW-0732">Signal</keyword>
<dbReference type="EMBL" id="GECZ01004092">
    <property type="protein sequence ID" value="JAS65677.1"/>
    <property type="molecule type" value="Transcribed_RNA"/>
</dbReference>
<organism evidence="4">
    <name type="scientific">Cuerna arida</name>
    <dbReference type="NCBI Taxonomy" id="1464854"/>
    <lineage>
        <taxon>Eukaryota</taxon>
        <taxon>Metazoa</taxon>
        <taxon>Ecdysozoa</taxon>
        <taxon>Arthropoda</taxon>
        <taxon>Hexapoda</taxon>
        <taxon>Insecta</taxon>
        <taxon>Pterygota</taxon>
        <taxon>Neoptera</taxon>
        <taxon>Paraneoptera</taxon>
        <taxon>Hemiptera</taxon>
        <taxon>Auchenorrhyncha</taxon>
        <taxon>Membracoidea</taxon>
        <taxon>Cicadellidae</taxon>
        <taxon>Cicadellinae</taxon>
        <taxon>Proconiini</taxon>
        <taxon>Cuerna</taxon>
    </lineage>
</organism>
<gene>
    <name evidence="4" type="ORF">g.30555</name>
</gene>
<reference evidence="4" key="1">
    <citation type="submission" date="2015-11" db="EMBL/GenBank/DDBJ databases">
        <title>De novo transcriptome assembly of four potential Pierce s Disease insect vectors from Arizona vineyards.</title>
        <authorList>
            <person name="Tassone E.E."/>
        </authorList>
    </citation>
    <scope>NUCLEOTIDE SEQUENCE</scope>
</reference>
<feature type="signal peptide" evidence="3">
    <location>
        <begin position="1"/>
        <end position="19"/>
    </location>
</feature>
<keyword evidence="2" id="KW-0472">Membrane</keyword>
<feature type="chain" id="PRO_5008583809" evidence="3">
    <location>
        <begin position="20"/>
        <end position="256"/>
    </location>
</feature>